<dbReference type="InterPro" id="IPR036397">
    <property type="entry name" value="RNaseH_sf"/>
</dbReference>
<gene>
    <name evidence="2" type="ORF">L195_g056597</name>
</gene>
<evidence type="ECO:0000313" key="3">
    <source>
        <dbReference type="Proteomes" id="UP000236291"/>
    </source>
</evidence>
<dbReference type="SUPFAM" id="SSF53098">
    <property type="entry name" value="Ribonuclease H-like"/>
    <property type="match status" value="1"/>
</dbReference>
<reference evidence="2 3" key="2">
    <citation type="journal article" date="2017" name="Front. Plant Sci.">
        <title>Gene Classification and Mining of Molecular Markers Useful in Red Clover (Trifolium pratense) Breeding.</title>
        <authorList>
            <person name="Istvanek J."/>
            <person name="Dluhosova J."/>
            <person name="Dluhos P."/>
            <person name="Patkova L."/>
            <person name="Nedelnik J."/>
            <person name="Repkova J."/>
        </authorList>
    </citation>
    <scope>NUCLEOTIDE SEQUENCE [LARGE SCALE GENOMIC DNA]</scope>
    <source>
        <strain evidence="3">cv. Tatra</strain>
        <tissue evidence="2">Young leaves</tissue>
    </source>
</reference>
<dbReference type="InterPro" id="IPR001584">
    <property type="entry name" value="Integrase_cat-core"/>
</dbReference>
<comment type="caution">
    <text evidence="2">The sequence shown here is derived from an EMBL/GenBank/DDBJ whole genome shotgun (WGS) entry which is preliminary data.</text>
</comment>
<evidence type="ECO:0000313" key="2">
    <source>
        <dbReference type="EMBL" id="PNX69219.1"/>
    </source>
</evidence>
<dbReference type="Proteomes" id="UP000236291">
    <property type="component" value="Unassembled WGS sequence"/>
</dbReference>
<dbReference type="Gene3D" id="3.30.420.10">
    <property type="entry name" value="Ribonuclease H-like superfamily/Ribonuclease H"/>
    <property type="match status" value="1"/>
</dbReference>
<dbReference type="InterPro" id="IPR039537">
    <property type="entry name" value="Retrotran_Ty1/copia-like"/>
</dbReference>
<sequence length="236" mass="26680">GGGEYTSNEFRSFCESNGIKHEVTAPYTPQHNDIAERKNRIIVNMVRSMIKEKGLPTYLWGEATATAAYLLNRCPTKRLENVTPEEAWSGIKPCVKHLRVFGSLCFRHIPDQLRRKLDDKAQAVVMVDYHSTGSYKLYDPIEKKVMFSKDVKFDEASSWNWEGSSSRKNSMVYLNDTESPVQEVNTNQGGASERLARNVQAPQRLNDCVRFPDTAVTDDGELIQLAMLSESEPVSL</sequence>
<organism evidence="2 3">
    <name type="scientific">Trifolium pratense</name>
    <name type="common">Red clover</name>
    <dbReference type="NCBI Taxonomy" id="57577"/>
    <lineage>
        <taxon>Eukaryota</taxon>
        <taxon>Viridiplantae</taxon>
        <taxon>Streptophyta</taxon>
        <taxon>Embryophyta</taxon>
        <taxon>Tracheophyta</taxon>
        <taxon>Spermatophyta</taxon>
        <taxon>Magnoliopsida</taxon>
        <taxon>eudicotyledons</taxon>
        <taxon>Gunneridae</taxon>
        <taxon>Pentapetalae</taxon>
        <taxon>rosids</taxon>
        <taxon>fabids</taxon>
        <taxon>Fabales</taxon>
        <taxon>Fabaceae</taxon>
        <taxon>Papilionoideae</taxon>
        <taxon>50 kb inversion clade</taxon>
        <taxon>NPAAA clade</taxon>
        <taxon>Hologalegina</taxon>
        <taxon>IRL clade</taxon>
        <taxon>Trifolieae</taxon>
        <taxon>Trifolium</taxon>
    </lineage>
</organism>
<dbReference type="GO" id="GO:0015074">
    <property type="term" value="P:DNA integration"/>
    <property type="evidence" value="ECO:0007669"/>
    <property type="project" value="InterPro"/>
</dbReference>
<dbReference type="GO" id="GO:0003676">
    <property type="term" value="F:nucleic acid binding"/>
    <property type="evidence" value="ECO:0007669"/>
    <property type="project" value="InterPro"/>
</dbReference>
<feature type="non-terminal residue" evidence="2">
    <location>
        <position position="236"/>
    </location>
</feature>
<feature type="non-terminal residue" evidence="2">
    <location>
        <position position="1"/>
    </location>
</feature>
<reference evidence="2 3" key="1">
    <citation type="journal article" date="2014" name="Am. J. Bot.">
        <title>Genome assembly and annotation for red clover (Trifolium pratense; Fabaceae).</title>
        <authorList>
            <person name="Istvanek J."/>
            <person name="Jaros M."/>
            <person name="Krenek A."/>
            <person name="Repkova J."/>
        </authorList>
    </citation>
    <scope>NUCLEOTIDE SEQUENCE [LARGE SCALE GENOMIC DNA]</scope>
    <source>
        <strain evidence="3">cv. Tatra</strain>
        <tissue evidence="2">Young leaves</tissue>
    </source>
</reference>
<dbReference type="AlphaFoldDB" id="A0A2K3KSG6"/>
<dbReference type="PROSITE" id="PS50994">
    <property type="entry name" value="INTEGRASE"/>
    <property type="match status" value="1"/>
</dbReference>
<dbReference type="Pfam" id="PF25597">
    <property type="entry name" value="SH3_retrovirus"/>
    <property type="match status" value="1"/>
</dbReference>
<accession>A0A2K3KSG6</accession>
<dbReference type="PANTHER" id="PTHR42648:SF18">
    <property type="entry name" value="RETROTRANSPOSON, UNCLASSIFIED-LIKE PROTEIN"/>
    <property type="match status" value="1"/>
</dbReference>
<dbReference type="PANTHER" id="PTHR42648">
    <property type="entry name" value="TRANSPOSASE, PUTATIVE-RELATED"/>
    <property type="match status" value="1"/>
</dbReference>
<dbReference type="EMBL" id="ASHM01107911">
    <property type="protein sequence ID" value="PNX69219.1"/>
    <property type="molecule type" value="Genomic_DNA"/>
</dbReference>
<feature type="domain" description="Integrase catalytic" evidence="1">
    <location>
        <begin position="1"/>
        <end position="92"/>
    </location>
</feature>
<dbReference type="InterPro" id="IPR057670">
    <property type="entry name" value="SH3_retrovirus"/>
</dbReference>
<name>A0A2K3KSG6_TRIPR</name>
<proteinExistence type="predicted"/>
<dbReference type="STRING" id="57577.A0A2K3KSG6"/>
<evidence type="ECO:0000259" key="1">
    <source>
        <dbReference type="PROSITE" id="PS50994"/>
    </source>
</evidence>
<dbReference type="InterPro" id="IPR012337">
    <property type="entry name" value="RNaseH-like_sf"/>
</dbReference>
<protein>
    <submittedName>
        <fullName evidence="2">Equilibrative nucleoside transporter 3-like protein</fullName>
    </submittedName>
</protein>